<reference evidence="5" key="1">
    <citation type="submission" date="2020-05" db="EMBL/GenBank/DDBJ databases">
        <authorList>
            <person name="Chiriac C."/>
            <person name="Salcher M."/>
            <person name="Ghai R."/>
            <person name="Kavagutti S V."/>
        </authorList>
    </citation>
    <scope>NUCLEOTIDE SEQUENCE</scope>
</reference>
<proteinExistence type="predicted"/>
<dbReference type="EMBL" id="LR797132">
    <property type="protein sequence ID" value="CAB4189191.1"/>
    <property type="molecule type" value="Genomic_DNA"/>
</dbReference>
<protein>
    <submittedName>
        <fullName evidence="5">Uncharacterized protein</fullName>
    </submittedName>
</protein>
<organism evidence="5">
    <name type="scientific">uncultured Caudovirales phage</name>
    <dbReference type="NCBI Taxonomy" id="2100421"/>
    <lineage>
        <taxon>Viruses</taxon>
        <taxon>Duplodnaviria</taxon>
        <taxon>Heunggongvirae</taxon>
        <taxon>Uroviricota</taxon>
        <taxon>Caudoviricetes</taxon>
        <taxon>Peduoviridae</taxon>
        <taxon>Maltschvirus</taxon>
        <taxon>Maltschvirus maltsch</taxon>
    </lineage>
</organism>
<sequence length="105" mass="10565">MAVTAKTLYRGAASVTTTTTLYTVPTTSTSTVVTNIAVTNTNGTAGTFTITLDGVDLFTTAAIAANTTAFIDLKQVLAANATPKVIKGGASATTINLHISGVEIA</sequence>
<evidence type="ECO:0000313" key="5">
    <source>
        <dbReference type="EMBL" id="CAB4193709.1"/>
    </source>
</evidence>
<name>A0A6J5R9P1_9CAUD</name>
<evidence type="ECO:0000313" key="6">
    <source>
        <dbReference type="EMBL" id="CAB5230986.1"/>
    </source>
</evidence>
<evidence type="ECO:0000313" key="4">
    <source>
        <dbReference type="EMBL" id="CAB4189191.1"/>
    </source>
</evidence>
<dbReference type="EMBL" id="LR796979">
    <property type="protein sequence ID" value="CAB4179556.1"/>
    <property type="molecule type" value="Genomic_DNA"/>
</dbReference>
<dbReference type="EMBL" id="LR796798">
    <property type="protein sequence ID" value="CAB4166912.1"/>
    <property type="molecule type" value="Genomic_DNA"/>
</dbReference>
<dbReference type="EMBL" id="LR797196">
    <property type="protein sequence ID" value="CAB4193709.1"/>
    <property type="molecule type" value="Genomic_DNA"/>
</dbReference>
<evidence type="ECO:0000313" key="3">
    <source>
        <dbReference type="EMBL" id="CAB4179556.1"/>
    </source>
</evidence>
<evidence type="ECO:0000313" key="1">
    <source>
        <dbReference type="EMBL" id="CAB4166912.1"/>
    </source>
</evidence>
<dbReference type="EMBL" id="LR796924">
    <property type="protein sequence ID" value="CAB4173793.1"/>
    <property type="molecule type" value="Genomic_DNA"/>
</dbReference>
<gene>
    <name evidence="3" type="ORF">UFOVP1034_147</name>
    <name evidence="4" type="ORF">UFOVP1177_147</name>
    <name evidence="5" type="ORF">UFOVP1243_134</name>
    <name evidence="6" type="ORF">UFOVP1581_11</name>
    <name evidence="1" type="ORF">UFOVP854_11</name>
    <name evidence="2" type="ORF">UFOVP964_11</name>
</gene>
<evidence type="ECO:0000313" key="2">
    <source>
        <dbReference type="EMBL" id="CAB4173793.1"/>
    </source>
</evidence>
<dbReference type="EMBL" id="LR798433">
    <property type="protein sequence ID" value="CAB5230986.1"/>
    <property type="molecule type" value="Genomic_DNA"/>
</dbReference>
<accession>A0A6J5R9P1</accession>